<dbReference type="Pfam" id="PF01593">
    <property type="entry name" value="Amino_oxidase"/>
    <property type="match status" value="1"/>
</dbReference>
<gene>
    <name evidence="2" type="ORF">GBAR_LOCUS14092</name>
</gene>
<reference evidence="2" key="1">
    <citation type="submission" date="2023-03" db="EMBL/GenBank/DDBJ databases">
        <authorList>
            <person name="Steffen K."/>
            <person name="Cardenas P."/>
        </authorList>
    </citation>
    <scope>NUCLEOTIDE SEQUENCE</scope>
</reference>
<dbReference type="InterPro" id="IPR002937">
    <property type="entry name" value="Amino_oxidase"/>
</dbReference>
<dbReference type="PANTHER" id="PTHR10742">
    <property type="entry name" value="FLAVIN MONOAMINE OXIDASE"/>
    <property type="match status" value="1"/>
</dbReference>
<dbReference type="GO" id="GO:0009063">
    <property type="term" value="P:amino acid catabolic process"/>
    <property type="evidence" value="ECO:0007669"/>
    <property type="project" value="TreeGrafter"/>
</dbReference>
<evidence type="ECO:0000313" key="3">
    <source>
        <dbReference type="Proteomes" id="UP001174909"/>
    </source>
</evidence>
<name>A0AA35S796_GEOBA</name>
<dbReference type="Proteomes" id="UP001174909">
    <property type="component" value="Unassembled WGS sequence"/>
</dbReference>
<dbReference type="InterPro" id="IPR050281">
    <property type="entry name" value="Flavin_monoamine_oxidase"/>
</dbReference>
<evidence type="ECO:0000313" key="2">
    <source>
        <dbReference type="EMBL" id="CAI8024229.1"/>
    </source>
</evidence>
<keyword evidence="3" id="KW-1185">Reference proteome</keyword>
<dbReference type="Gene3D" id="3.50.50.60">
    <property type="entry name" value="FAD/NAD(P)-binding domain"/>
    <property type="match status" value="2"/>
</dbReference>
<dbReference type="SUPFAM" id="SSF51905">
    <property type="entry name" value="FAD/NAD(P)-binding domain"/>
    <property type="match status" value="1"/>
</dbReference>
<evidence type="ECO:0000259" key="1">
    <source>
        <dbReference type="Pfam" id="PF01593"/>
    </source>
</evidence>
<protein>
    <submittedName>
        <fullName evidence="2">L-amino-acid oxidase YobN</fullName>
    </submittedName>
</protein>
<dbReference type="InterPro" id="IPR036188">
    <property type="entry name" value="FAD/NAD-bd_sf"/>
</dbReference>
<sequence length="644" mass="73273">MVSVEERGVLYEPNWLTGDPGGYEETTEVPLSAVSETTGEEEVAEPLQQSDLLRPILMDIARHGLSHAYEKYRNRGHPICSGGGECKQTQNPKNIIVVGAGMAGMVAAYELIRVGHNVTILEAQDRAGGRVRTYDHKDGFKKGLHVDAGAMRLPNRPGDKYKVHFLTDYYTEELFKLEVVDFVNSNDNTFLKFYNYPLTQKKDWDDATFSKLWPGWDRTIRLTGAKSKYNITNIDTYYELTTNVVIDQLRILLAGVVSPATRSAIWGKWVETWSHFPLDGFLHSTKEAVLERIPADYRIGLDKLGELLPWPEAAVTAYEVFSYTPAMDTSLVEFLRETMGHWWTPHMHTIKGGMSGLPEAFKKELKKHIKFGFTVTEIEYESPSDDLHRKVTVKGFKERKSDGKVVQKSIEGHAVIVTTPINILRQIKFTPATSESKDKDTPLMPMKFYKAIEDIWYGPSSKIMLQCKTRFWETEYQIQGGFTKTNLPVGQIHYPSNPGFDTIPKRIKEGILLVYTWKSEALLFGALTPELAVAEAVDQIAEIHPQIREQFEFGAIKAWYNDPAEQGAYALLKPRQVQHVMWLMYPWRNIYFAGEAISFANGWIQGALESGLRAAYQFYARTRALPDSKSLCQMEQIRDLDSRK</sequence>
<dbReference type="SUPFAM" id="SSF54373">
    <property type="entry name" value="FAD-linked reductases, C-terminal domain"/>
    <property type="match status" value="1"/>
</dbReference>
<dbReference type="GO" id="GO:0001716">
    <property type="term" value="F:L-amino-acid oxidase activity"/>
    <property type="evidence" value="ECO:0007669"/>
    <property type="project" value="TreeGrafter"/>
</dbReference>
<dbReference type="PANTHER" id="PTHR10742:SF342">
    <property type="entry name" value="AMINE OXIDASE"/>
    <property type="match status" value="1"/>
</dbReference>
<dbReference type="AlphaFoldDB" id="A0AA35S796"/>
<comment type="caution">
    <text evidence="2">The sequence shown here is derived from an EMBL/GenBank/DDBJ whole genome shotgun (WGS) entry which is preliminary data.</text>
</comment>
<feature type="domain" description="Amine oxidase" evidence="1">
    <location>
        <begin position="102"/>
        <end position="616"/>
    </location>
</feature>
<dbReference type="EMBL" id="CASHTH010002064">
    <property type="protein sequence ID" value="CAI8024229.1"/>
    <property type="molecule type" value="Genomic_DNA"/>
</dbReference>
<organism evidence="2 3">
    <name type="scientific">Geodia barretti</name>
    <name type="common">Barrett's horny sponge</name>
    <dbReference type="NCBI Taxonomy" id="519541"/>
    <lineage>
        <taxon>Eukaryota</taxon>
        <taxon>Metazoa</taxon>
        <taxon>Porifera</taxon>
        <taxon>Demospongiae</taxon>
        <taxon>Heteroscleromorpha</taxon>
        <taxon>Tetractinellida</taxon>
        <taxon>Astrophorina</taxon>
        <taxon>Geodiidae</taxon>
        <taxon>Geodia</taxon>
    </lineage>
</organism>
<dbReference type="Gene3D" id="1.10.10.1620">
    <property type="match status" value="1"/>
</dbReference>
<dbReference type="Gene3D" id="3.90.660.10">
    <property type="match status" value="1"/>
</dbReference>
<proteinExistence type="predicted"/>
<accession>A0AA35S796</accession>